<dbReference type="Proteomes" id="UP000218418">
    <property type="component" value="Chromosome"/>
</dbReference>
<gene>
    <name evidence="1" type="ORF">NIES267_32380</name>
</gene>
<reference evidence="1 2" key="1">
    <citation type="submission" date="2017-06" db="EMBL/GenBank/DDBJ databases">
        <title>Genome sequencing of cyanobaciteial culture collection at National Institute for Environmental Studies (NIES).</title>
        <authorList>
            <person name="Hirose Y."/>
            <person name="Shimura Y."/>
            <person name="Fujisawa T."/>
            <person name="Nakamura Y."/>
            <person name="Kawachi M."/>
        </authorList>
    </citation>
    <scope>NUCLEOTIDE SEQUENCE [LARGE SCALE GENOMIC DNA]</scope>
    <source>
        <strain evidence="1 2">NIES-267</strain>
    </source>
</reference>
<dbReference type="Pfam" id="PF13279">
    <property type="entry name" value="4HBT_2"/>
    <property type="match status" value="1"/>
</dbReference>
<evidence type="ECO:0000313" key="1">
    <source>
        <dbReference type="EMBL" id="BAY83747.1"/>
    </source>
</evidence>
<dbReference type="InterPro" id="IPR050563">
    <property type="entry name" value="4-hydroxybenzoyl-CoA_TE"/>
</dbReference>
<dbReference type="CDD" id="cd00586">
    <property type="entry name" value="4HBT"/>
    <property type="match status" value="1"/>
</dbReference>
<dbReference type="PANTHER" id="PTHR31793">
    <property type="entry name" value="4-HYDROXYBENZOYL-COA THIOESTERASE FAMILY MEMBER"/>
    <property type="match status" value="1"/>
</dbReference>
<evidence type="ECO:0008006" key="3">
    <source>
        <dbReference type="Google" id="ProtNLM"/>
    </source>
</evidence>
<protein>
    <recommendedName>
        <fullName evidence="3">Thioesterase superfamily protein</fullName>
    </recommendedName>
</protein>
<accession>A0A1Z4LRB2</accession>
<name>A0A1Z4LRB2_9CYAN</name>
<evidence type="ECO:0000313" key="2">
    <source>
        <dbReference type="Proteomes" id="UP000218418"/>
    </source>
</evidence>
<dbReference type="AlphaFoldDB" id="A0A1Z4LRB2"/>
<dbReference type="SUPFAM" id="SSF54637">
    <property type="entry name" value="Thioesterase/thiol ester dehydrase-isomerase"/>
    <property type="match status" value="1"/>
</dbReference>
<organism evidence="1 2">
    <name type="scientific">Calothrix parasitica NIES-267</name>
    <dbReference type="NCBI Taxonomy" id="1973488"/>
    <lineage>
        <taxon>Bacteria</taxon>
        <taxon>Bacillati</taxon>
        <taxon>Cyanobacteriota</taxon>
        <taxon>Cyanophyceae</taxon>
        <taxon>Nostocales</taxon>
        <taxon>Calotrichaceae</taxon>
        <taxon>Calothrix</taxon>
    </lineage>
</organism>
<dbReference type="Gene3D" id="3.10.129.10">
    <property type="entry name" value="Hotdog Thioesterase"/>
    <property type="match status" value="1"/>
</dbReference>
<proteinExistence type="predicted"/>
<dbReference type="EMBL" id="AP018227">
    <property type="protein sequence ID" value="BAY83747.1"/>
    <property type="molecule type" value="Genomic_DNA"/>
</dbReference>
<dbReference type="InterPro" id="IPR029069">
    <property type="entry name" value="HotDog_dom_sf"/>
</dbReference>
<dbReference type="GO" id="GO:0047617">
    <property type="term" value="F:fatty acyl-CoA hydrolase activity"/>
    <property type="evidence" value="ECO:0007669"/>
    <property type="project" value="TreeGrafter"/>
</dbReference>
<dbReference type="OrthoDB" id="9800856at2"/>
<dbReference type="PANTHER" id="PTHR31793:SF24">
    <property type="entry name" value="LONG-CHAIN ACYL-COA THIOESTERASE FADM"/>
    <property type="match status" value="1"/>
</dbReference>
<keyword evidence="2" id="KW-1185">Reference proteome</keyword>
<sequence>MLRQLEVEIPVKVTTYDIDFAGVVSNIVYIRWLEDLRLKFLDVYLPLDKQMQQGNIPFLSKTQIEYKIPIQLFDNVISKMWMSNVGKVKWTLEAEFISNNQVAATAIQIGAFINSENGRPAKLPEELVKKYSQC</sequence>